<evidence type="ECO:0000313" key="10">
    <source>
        <dbReference type="Proteomes" id="UP001139485"/>
    </source>
</evidence>
<feature type="transmembrane region" description="Helical" evidence="7">
    <location>
        <begin position="210"/>
        <end position="232"/>
    </location>
</feature>
<comment type="subcellular location">
    <subcellularLocation>
        <location evidence="1">Cell membrane</location>
        <topology evidence="1">Multi-pass membrane protein</topology>
    </subcellularLocation>
</comment>
<dbReference type="PRINTS" id="PR01036">
    <property type="entry name" value="TCRTETB"/>
</dbReference>
<dbReference type="Pfam" id="PF07690">
    <property type="entry name" value="MFS_1"/>
    <property type="match status" value="1"/>
</dbReference>
<evidence type="ECO:0000256" key="5">
    <source>
        <dbReference type="ARBA" id="ARBA00022989"/>
    </source>
</evidence>
<organism evidence="9 10">
    <name type="scientific">Nocardioides bruguierae</name>
    <dbReference type="NCBI Taxonomy" id="2945102"/>
    <lineage>
        <taxon>Bacteria</taxon>
        <taxon>Bacillati</taxon>
        <taxon>Actinomycetota</taxon>
        <taxon>Actinomycetes</taxon>
        <taxon>Propionibacteriales</taxon>
        <taxon>Nocardioidaceae</taxon>
        <taxon>Nocardioides</taxon>
    </lineage>
</organism>
<feature type="transmembrane region" description="Helical" evidence="7">
    <location>
        <begin position="467"/>
        <end position="485"/>
    </location>
</feature>
<feature type="transmembrane region" description="Helical" evidence="7">
    <location>
        <begin position="344"/>
        <end position="363"/>
    </location>
</feature>
<keyword evidence="5 7" id="KW-1133">Transmembrane helix</keyword>
<dbReference type="Gene3D" id="1.20.1720.10">
    <property type="entry name" value="Multidrug resistance protein D"/>
    <property type="match status" value="1"/>
</dbReference>
<dbReference type="PANTHER" id="PTHR42718">
    <property type="entry name" value="MAJOR FACILITATOR SUPERFAMILY MULTIDRUG TRANSPORTER MFSC"/>
    <property type="match status" value="1"/>
</dbReference>
<keyword evidence="6 7" id="KW-0472">Membrane</keyword>
<proteinExistence type="predicted"/>
<evidence type="ECO:0000256" key="2">
    <source>
        <dbReference type="ARBA" id="ARBA00022448"/>
    </source>
</evidence>
<dbReference type="Gene3D" id="1.20.1250.20">
    <property type="entry name" value="MFS general substrate transporter like domains"/>
    <property type="match status" value="1"/>
</dbReference>
<feature type="transmembrane region" description="Helical" evidence="7">
    <location>
        <begin position="278"/>
        <end position="299"/>
    </location>
</feature>
<feature type="transmembrane region" description="Helical" evidence="7">
    <location>
        <begin position="178"/>
        <end position="198"/>
    </location>
</feature>
<evidence type="ECO:0000256" key="6">
    <source>
        <dbReference type="ARBA" id="ARBA00023136"/>
    </source>
</evidence>
<feature type="transmembrane region" description="Helical" evidence="7">
    <location>
        <begin position="416"/>
        <end position="435"/>
    </location>
</feature>
<protein>
    <submittedName>
        <fullName evidence="9">DHA2 family efflux MFS transporter permease subunit</fullName>
    </submittedName>
</protein>
<feature type="transmembrane region" description="Helical" evidence="7">
    <location>
        <begin position="238"/>
        <end position="257"/>
    </location>
</feature>
<feature type="transmembrane region" description="Helical" evidence="7">
    <location>
        <begin position="148"/>
        <end position="166"/>
    </location>
</feature>
<dbReference type="Proteomes" id="UP001139485">
    <property type="component" value="Unassembled WGS sequence"/>
</dbReference>
<evidence type="ECO:0000259" key="8">
    <source>
        <dbReference type="PROSITE" id="PS50850"/>
    </source>
</evidence>
<evidence type="ECO:0000256" key="7">
    <source>
        <dbReference type="SAM" id="Phobius"/>
    </source>
</evidence>
<gene>
    <name evidence="9" type="ORF">M8330_01860</name>
</gene>
<keyword evidence="4 7" id="KW-0812">Transmembrane</keyword>
<dbReference type="PANTHER" id="PTHR42718:SF46">
    <property type="entry name" value="BLR6921 PROTEIN"/>
    <property type="match status" value="1"/>
</dbReference>
<dbReference type="NCBIfam" id="TIGR00711">
    <property type="entry name" value="efflux_EmrB"/>
    <property type="match status" value="1"/>
</dbReference>
<dbReference type="InterPro" id="IPR036259">
    <property type="entry name" value="MFS_trans_sf"/>
</dbReference>
<keyword evidence="3" id="KW-1003">Cell membrane</keyword>
<feature type="transmembrane region" description="Helical" evidence="7">
    <location>
        <begin position="66"/>
        <end position="83"/>
    </location>
</feature>
<feature type="transmembrane region" description="Helical" evidence="7">
    <location>
        <begin position="90"/>
        <end position="109"/>
    </location>
</feature>
<sequence length="491" mass="49692">MNDTGLRRRGRERDDGPAVAARRAALVLALGGLLAVLDTTVTVVALPRVVADLGTTLPVGQWITTGYLLGIVAVIPVAGWAAARWGARHTYVAAVVVFGLASLAAALAPEIGWLVAARVVQGLGGGLLNPVGQAIALRSVGRDQRGRVMALLGLPVLVGPVLGPPLSGLLVDQASWRWIFAINAPLGAAVVALCLRLVPRQAPEPDRPPLDLVGLLLLPPGATLLVVAAAEVGRDGQVGARAVLALMVALALLAVFVRHALCSRRPLVDLRLLAHGPLAHGLAVLACFGAAYFGGMSVLPVVVQGVRGDSALVAGLLTLPQAVATGLTLQVATRAVDRCDPRRVVRLGVALGAIGSLALLLAVRGEASYAVLGAAGALVGVGSGCTLMPAMTMAVRDLDGHRTPAGTTLLALGQQLASALGTAVVAVALTLLVAASTPGLDGGLEAMLALEPKRREALQGSLANGAGAAYAAVLLGMTAAVWLAARLPRGR</sequence>
<dbReference type="InterPro" id="IPR004638">
    <property type="entry name" value="EmrB-like"/>
</dbReference>
<comment type="caution">
    <text evidence="9">The sequence shown here is derived from an EMBL/GenBank/DDBJ whole genome shotgun (WGS) entry which is preliminary data.</text>
</comment>
<dbReference type="InterPro" id="IPR020846">
    <property type="entry name" value="MFS_dom"/>
</dbReference>
<keyword evidence="10" id="KW-1185">Reference proteome</keyword>
<feature type="transmembrane region" description="Helical" evidence="7">
    <location>
        <begin position="21"/>
        <end position="46"/>
    </location>
</feature>
<dbReference type="EMBL" id="JAMOIL010000001">
    <property type="protein sequence ID" value="MCM0619037.1"/>
    <property type="molecule type" value="Genomic_DNA"/>
</dbReference>
<evidence type="ECO:0000256" key="1">
    <source>
        <dbReference type="ARBA" id="ARBA00004651"/>
    </source>
</evidence>
<feature type="domain" description="Major facilitator superfamily (MFS) profile" evidence="8">
    <location>
        <begin position="24"/>
        <end position="491"/>
    </location>
</feature>
<evidence type="ECO:0000256" key="4">
    <source>
        <dbReference type="ARBA" id="ARBA00022692"/>
    </source>
</evidence>
<evidence type="ECO:0000256" key="3">
    <source>
        <dbReference type="ARBA" id="ARBA00022475"/>
    </source>
</evidence>
<dbReference type="AlphaFoldDB" id="A0A9X2D572"/>
<keyword evidence="2" id="KW-0813">Transport</keyword>
<evidence type="ECO:0000313" key="9">
    <source>
        <dbReference type="EMBL" id="MCM0619037.1"/>
    </source>
</evidence>
<dbReference type="InterPro" id="IPR011701">
    <property type="entry name" value="MFS"/>
</dbReference>
<dbReference type="PROSITE" id="PS50850">
    <property type="entry name" value="MFS"/>
    <property type="match status" value="1"/>
</dbReference>
<accession>A0A9X2D572</accession>
<feature type="transmembrane region" description="Helical" evidence="7">
    <location>
        <begin position="369"/>
        <end position="395"/>
    </location>
</feature>
<dbReference type="SUPFAM" id="SSF103473">
    <property type="entry name" value="MFS general substrate transporter"/>
    <property type="match status" value="1"/>
</dbReference>
<dbReference type="GO" id="GO:0022857">
    <property type="term" value="F:transmembrane transporter activity"/>
    <property type="evidence" value="ECO:0007669"/>
    <property type="project" value="InterPro"/>
</dbReference>
<name>A0A9X2D572_9ACTN</name>
<dbReference type="RefSeq" id="WP_250825941.1">
    <property type="nucleotide sequence ID" value="NZ_JAMOIL010000001.1"/>
</dbReference>
<dbReference type="GO" id="GO:0005886">
    <property type="term" value="C:plasma membrane"/>
    <property type="evidence" value="ECO:0007669"/>
    <property type="project" value="UniProtKB-SubCell"/>
</dbReference>
<reference evidence="9" key="1">
    <citation type="submission" date="2022-05" db="EMBL/GenBank/DDBJ databases">
        <authorList>
            <person name="Tuo L."/>
        </authorList>
    </citation>
    <scope>NUCLEOTIDE SEQUENCE</scope>
    <source>
        <strain evidence="9">BSK12Z-4</strain>
    </source>
</reference>